<dbReference type="AlphaFoldDB" id="A0A382IDB9"/>
<feature type="non-terminal residue" evidence="2">
    <location>
        <position position="1"/>
    </location>
</feature>
<gene>
    <name evidence="2" type="ORF">METZ01_LOCUS250514</name>
</gene>
<sequence>TQRPDAALDQPGSCGEESPYGLGRFRFRRRKRPLAASLPAAHRL</sequence>
<organism evidence="2">
    <name type="scientific">marine metagenome</name>
    <dbReference type="NCBI Taxonomy" id="408172"/>
    <lineage>
        <taxon>unclassified sequences</taxon>
        <taxon>metagenomes</taxon>
        <taxon>ecological metagenomes</taxon>
    </lineage>
</organism>
<reference evidence="2" key="1">
    <citation type="submission" date="2018-05" db="EMBL/GenBank/DDBJ databases">
        <authorList>
            <person name="Lanie J.A."/>
            <person name="Ng W.-L."/>
            <person name="Kazmierczak K.M."/>
            <person name="Andrzejewski T.M."/>
            <person name="Davidsen T.M."/>
            <person name="Wayne K.J."/>
            <person name="Tettelin H."/>
            <person name="Glass J.I."/>
            <person name="Rusch D."/>
            <person name="Podicherti R."/>
            <person name="Tsui H.-C.T."/>
            <person name="Winkler M.E."/>
        </authorList>
    </citation>
    <scope>NUCLEOTIDE SEQUENCE</scope>
</reference>
<feature type="non-terminal residue" evidence="2">
    <location>
        <position position="44"/>
    </location>
</feature>
<proteinExistence type="predicted"/>
<feature type="region of interest" description="Disordered" evidence="1">
    <location>
        <begin position="1"/>
        <end position="21"/>
    </location>
</feature>
<evidence type="ECO:0000256" key="1">
    <source>
        <dbReference type="SAM" id="MobiDB-lite"/>
    </source>
</evidence>
<dbReference type="EMBL" id="UINC01066694">
    <property type="protein sequence ID" value="SVB97660.1"/>
    <property type="molecule type" value="Genomic_DNA"/>
</dbReference>
<accession>A0A382IDB9</accession>
<name>A0A382IDB9_9ZZZZ</name>
<protein>
    <submittedName>
        <fullName evidence="2">Uncharacterized protein</fullName>
    </submittedName>
</protein>
<evidence type="ECO:0000313" key="2">
    <source>
        <dbReference type="EMBL" id="SVB97660.1"/>
    </source>
</evidence>